<reference evidence="1 2" key="1">
    <citation type="submission" date="2020-08" db="EMBL/GenBank/DDBJ databases">
        <title>A Genomic Blueprint of the Chicken Gut Microbiome.</title>
        <authorList>
            <person name="Gilroy R."/>
            <person name="Ravi A."/>
            <person name="Getino M."/>
            <person name="Pursley I."/>
            <person name="Horton D.L."/>
            <person name="Alikhan N.-F."/>
            <person name="Baker D."/>
            <person name="Gharbi K."/>
            <person name="Hall N."/>
            <person name="Watson M."/>
            <person name="Adriaenssens E.M."/>
            <person name="Foster-Nyarko E."/>
            <person name="Jarju S."/>
            <person name="Secka A."/>
            <person name="Antonio M."/>
            <person name="Oren A."/>
            <person name="Chaudhuri R."/>
            <person name="La Ragione R.M."/>
            <person name="Hildebrand F."/>
            <person name="Pallen M.J."/>
        </authorList>
    </citation>
    <scope>NUCLEOTIDE SEQUENCE [LARGE SCALE GENOMIC DNA]</scope>
    <source>
        <strain evidence="1 2">Sa2BVA3</strain>
    </source>
</reference>
<sequence length="197" mass="22514">MPGIAEHALTWARNRYIFARWPDFIVGEDALGGPYLLRWYVTPWRRWREQAEADPTAWRSAKAAVARVLPNLYVHMFLRDDDDRALHDHPSWACSLILDGAYIEHTIADGGIHQRRAWEAGSLRFLPTRHTHRIELQELLAGAANDDAQPVKVPCVTLFLFGPTVREWGFHCPERGWVHWRDFTAPGRPGEVGGGCD</sequence>
<comment type="caution">
    <text evidence="1">The sequence shown here is derived from an EMBL/GenBank/DDBJ whole genome shotgun (WGS) entry which is preliminary data.</text>
</comment>
<dbReference type="EMBL" id="JACSQJ010000001">
    <property type="protein sequence ID" value="MBD7987141.1"/>
    <property type="molecule type" value="Genomic_DNA"/>
</dbReference>
<evidence type="ECO:0000313" key="2">
    <source>
        <dbReference type="Proteomes" id="UP000647183"/>
    </source>
</evidence>
<evidence type="ECO:0000313" key="1">
    <source>
        <dbReference type="EMBL" id="MBD7987141.1"/>
    </source>
</evidence>
<dbReference type="InterPro" id="IPR011051">
    <property type="entry name" value="RmlC_Cupin_sf"/>
</dbReference>
<dbReference type="SUPFAM" id="SSF51182">
    <property type="entry name" value="RmlC-like cupins"/>
    <property type="match status" value="1"/>
</dbReference>
<keyword evidence="2" id="KW-1185">Reference proteome</keyword>
<protein>
    <submittedName>
        <fullName evidence="1">Uncharacterized protein</fullName>
    </submittedName>
</protein>
<accession>A0ABR8UGL8</accession>
<organism evidence="1 2">
    <name type="scientific">Luteimonas colneyensis</name>
    <dbReference type="NCBI Taxonomy" id="2762230"/>
    <lineage>
        <taxon>Bacteria</taxon>
        <taxon>Pseudomonadati</taxon>
        <taxon>Pseudomonadota</taxon>
        <taxon>Gammaproteobacteria</taxon>
        <taxon>Lysobacterales</taxon>
        <taxon>Lysobacteraceae</taxon>
        <taxon>Luteimonas</taxon>
    </lineage>
</organism>
<gene>
    <name evidence="1" type="ORF">H9645_03775</name>
</gene>
<dbReference type="Proteomes" id="UP000647183">
    <property type="component" value="Unassembled WGS sequence"/>
</dbReference>
<name>A0ABR8UGL8_9GAMM</name>
<proteinExistence type="predicted"/>